<evidence type="ECO:0000313" key="3">
    <source>
        <dbReference type="Proteomes" id="UP001180020"/>
    </source>
</evidence>
<dbReference type="SUPFAM" id="SSF81383">
    <property type="entry name" value="F-box domain"/>
    <property type="match status" value="1"/>
</dbReference>
<keyword evidence="3" id="KW-1185">Reference proteome</keyword>
<dbReference type="SMART" id="SM00256">
    <property type="entry name" value="FBOX"/>
    <property type="match status" value="1"/>
</dbReference>
<protein>
    <submittedName>
        <fullName evidence="2">F-box protein</fullName>
    </submittedName>
</protein>
<dbReference type="InterPro" id="IPR013187">
    <property type="entry name" value="F-box-assoc_dom_typ3"/>
</dbReference>
<name>A0AAV9EBN2_ACOCL</name>
<dbReference type="Proteomes" id="UP001180020">
    <property type="component" value="Unassembled WGS sequence"/>
</dbReference>
<dbReference type="PANTHER" id="PTHR31672">
    <property type="entry name" value="BNACNNG10540D PROTEIN"/>
    <property type="match status" value="1"/>
</dbReference>
<evidence type="ECO:0000313" key="2">
    <source>
        <dbReference type="EMBL" id="KAK1310985.1"/>
    </source>
</evidence>
<sequence>MADNETEIIPYDILIDILSRLPGKSLLRFRGACKHWRDIIDHDPHFLALCRAHRPPFTLASLSRTRTRGVVRLYAFNDKKNAFTKTDDFECDAIRSTHTVLPSCGGLICCYGERHVLVLNPSTSDRRLLLLPPTPTSTIIGCGFGYSPSLKTHKVVRFIDHPCGSKCEVFTLGADSWRPVEQQPLERLINFNHRCRRPVSVHGKIYWIGFERHTRRPVLVGFDLETERFAAVDEPRLGVNVDHLYLRVVEARLGVVKKIWGQWELEKMEIWVMEREGVWRERYAFGLEVMPEAVWGMKAVVRQGKGFYLCESSEKVLKAGDDDVVGFDVVKLVEFEDGGDSDGLLGTKKQSPLMLLNVTD</sequence>
<dbReference type="CDD" id="cd22157">
    <property type="entry name" value="F-box_AtFBW1-like"/>
    <property type="match status" value="1"/>
</dbReference>
<dbReference type="Pfam" id="PF00646">
    <property type="entry name" value="F-box"/>
    <property type="match status" value="1"/>
</dbReference>
<dbReference type="Gene3D" id="1.20.1280.50">
    <property type="match status" value="1"/>
</dbReference>
<gene>
    <name evidence="2" type="ORF">QJS10_CPA08g01713</name>
</gene>
<dbReference type="Pfam" id="PF08268">
    <property type="entry name" value="FBA_3"/>
    <property type="match status" value="1"/>
</dbReference>
<reference evidence="2" key="2">
    <citation type="submission" date="2023-06" db="EMBL/GenBank/DDBJ databases">
        <authorList>
            <person name="Ma L."/>
            <person name="Liu K.-W."/>
            <person name="Li Z."/>
            <person name="Hsiao Y.-Y."/>
            <person name="Qi Y."/>
            <person name="Fu T."/>
            <person name="Tang G."/>
            <person name="Zhang D."/>
            <person name="Sun W.-H."/>
            <person name="Liu D.-K."/>
            <person name="Li Y."/>
            <person name="Chen G.-Z."/>
            <person name="Liu X.-D."/>
            <person name="Liao X.-Y."/>
            <person name="Jiang Y.-T."/>
            <person name="Yu X."/>
            <person name="Hao Y."/>
            <person name="Huang J."/>
            <person name="Zhao X.-W."/>
            <person name="Ke S."/>
            <person name="Chen Y.-Y."/>
            <person name="Wu W.-L."/>
            <person name="Hsu J.-L."/>
            <person name="Lin Y.-F."/>
            <person name="Huang M.-D."/>
            <person name="Li C.-Y."/>
            <person name="Huang L."/>
            <person name="Wang Z.-W."/>
            <person name="Zhao X."/>
            <person name="Zhong W.-Y."/>
            <person name="Peng D.-H."/>
            <person name="Ahmad S."/>
            <person name="Lan S."/>
            <person name="Zhang J.-S."/>
            <person name="Tsai W.-C."/>
            <person name="Van De Peer Y."/>
            <person name="Liu Z.-J."/>
        </authorList>
    </citation>
    <scope>NUCLEOTIDE SEQUENCE</scope>
    <source>
        <strain evidence="2">CP</strain>
        <tissue evidence="2">Leaves</tissue>
    </source>
</reference>
<dbReference type="AlphaFoldDB" id="A0AAV9EBN2"/>
<proteinExistence type="predicted"/>
<reference evidence="2" key="1">
    <citation type="journal article" date="2023" name="Nat. Commun.">
        <title>Diploid and tetraploid genomes of Acorus and the evolution of monocots.</title>
        <authorList>
            <person name="Ma L."/>
            <person name="Liu K.W."/>
            <person name="Li Z."/>
            <person name="Hsiao Y.Y."/>
            <person name="Qi Y."/>
            <person name="Fu T."/>
            <person name="Tang G.D."/>
            <person name="Zhang D."/>
            <person name="Sun W.H."/>
            <person name="Liu D.K."/>
            <person name="Li Y."/>
            <person name="Chen G.Z."/>
            <person name="Liu X.D."/>
            <person name="Liao X.Y."/>
            <person name="Jiang Y.T."/>
            <person name="Yu X."/>
            <person name="Hao Y."/>
            <person name="Huang J."/>
            <person name="Zhao X.W."/>
            <person name="Ke S."/>
            <person name="Chen Y.Y."/>
            <person name="Wu W.L."/>
            <person name="Hsu J.L."/>
            <person name="Lin Y.F."/>
            <person name="Huang M.D."/>
            <person name="Li C.Y."/>
            <person name="Huang L."/>
            <person name="Wang Z.W."/>
            <person name="Zhao X."/>
            <person name="Zhong W.Y."/>
            <person name="Peng D.H."/>
            <person name="Ahmad S."/>
            <person name="Lan S."/>
            <person name="Zhang J.S."/>
            <person name="Tsai W.C."/>
            <person name="Van de Peer Y."/>
            <person name="Liu Z.J."/>
        </authorList>
    </citation>
    <scope>NUCLEOTIDE SEQUENCE</scope>
    <source>
        <strain evidence="2">CP</strain>
    </source>
</reference>
<dbReference type="EMBL" id="JAUJYO010000008">
    <property type="protein sequence ID" value="KAK1310985.1"/>
    <property type="molecule type" value="Genomic_DNA"/>
</dbReference>
<dbReference type="InterPro" id="IPR050796">
    <property type="entry name" value="SCF_F-box_component"/>
</dbReference>
<dbReference type="NCBIfam" id="TIGR01640">
    <property type="entry name" value="F_box_assoc_1"/>
    <property type="match status" value="1"/>
</dbReference>
<dbReference type="InterPro" id="IPR017451">
    <property type="entry name" value="F-box-assoc_interact_dom"/>
</dbReference>
<accession>A0AAV9EBN2</accession>
<evidence type="ECO:0000259" key="1">
    <source>
        <dbReference type="PROSITE" id="PS50181"/>
    </source>
</evidence>
<dbReference type="InterPro" id="IPR001810">
    <property type="entry name" value="F-box_dom"/>
</dbReference>
<dbReference type="PROSITE" id="PS50181">
    <property type="entry name" value="FBOX"/>
    <property type="match status" value="1"/>
</dbReference>
<dbReference type="PANTHER" id="PTHR31672:SF13">
    <property type="entry name" value="F-BOX PROTEIN CPR30-LIKE"/>
    <property type="match status" value="1"/>
</dbReference>
<comment type="caution">
    <text evidence="2">The sequence shown here is derived from an EMBL/GenBank/DDBJ whole genome shotgun (WGS) entry which is preliminary data.</text>
</comment>
<dbReference type="InterPro" id="IPR036047">
    <property type="entry name" value="F-box-like_dom_sf"/>
</dbReference>
<organism evidence="2 3">
    <name type="scientific">Acorus calamus</name>
    <name type="common">Sweet flag</name>
    <dbReference type="NCBI Taxonomy" id="4465"/>
    <lineage>
        <taxon>Eukaryota</taxon>
        <taxon>Viridiplantae</taxon>
        <taxon>Streptophyta</taxon>
        <taxon>Embryophyta</taxon>
        <taxon>Tracheophyta</taxon>
        <taxon>Spermatophyta</taxon>
        <taxon>Magnoliopsida</taxon>
        <taxon>Liliopsida</taxon>
        <taxon>Acoraceae</taxon>
        <taxon>Acorus</taxon>
    </lineage>
</organism>
<feature type="domain" description="F-box" evidence="1">
    <location>
        <begin position="3"/>
        <end position="49"/>
    </location>
</feature>